<feature type="signal peptide" evidence="4">
    <location>
        <begin position="1"/>
        <end position="20"/>
    </location>
</feature>
<keyword evidence="2" id="KW-0813">Transport</keyword>
<dbReference type="OrthoDB" id="665742at2759"/>
<dbReference type="InterPro" id="IPR036312">
    <property type="entry name" value="Bifun_inhib/LTP/seed_sf"/>
</dbReference>
<keyword evidence="4" id="KW-0732">Signal</keyword>
<reference evidence="6 7" key="1">
    <citation type="submission" date="2016-09" db="EMBL/GenBank/DDBJ databases">
        <title>The draft genome of Dichanthelium oligosanthes: A C3 panicoid grass species.</title>
        <authorList>
            <person name="Studer A.J."/>
            <person name="Schnable J.C."/>
            <person name="Brutnell T.P."/>
        </authorList>
    </citation>
    <scope>NUCLEOTIDE SEQUENCE [LARGE SCALE GENOMIC DNA]</scope>
    <source>
        <strain evidence="7">cv. Kellogg 1175</strain>
        <tissue evidence="6">Leaf</tissue>
    </source>
</reference>
<dbReference type="Proteomes" id="UP000095767">
    <property type="component" value="Unassembled WGS sequence"/>
</dbReference>
<dbReference type="SUPFAM" id="SSF47699">
    <property type="entry name" value="Bifunctional inhibitor/lipid-transfer protein/seed storage 2S albumin"/>
    <property type="match status" value="2"/>
</dbReference>
<dbReference type="Gene3D" id="1.10.110.10">
    <property type="entry name" value="Plant lipid-transfer and hydrophobic proteins"/>
    <property type="match status" value="2"/>
</dbReference>
<accession>A0A1E5VG83</accession>
<comment type="caution">
    <text evidence="6">The sequence shown here is derived from an EMBL/GenBank/DDBJ whole genome shotgun (WGS) entry which is preliminary data.</text>
</comment>
<evidence type="ECO:0000256" key="3">
    <source>
        <dbReference type="ARBA" id="ARBA00023121"/>
    </source>
</evidence>
<dbReference type="InterPro" id="IPR016140">
    <property type="entry name" value="Bifunc_inhib/LTP/seed_store"/>
</dbReference>
<dbReference type="PANTHER" id="PTHR33214:SF50">
    <property type="entry name" value="LIPID-TRANSFER PROTEIN 2G, PUTATIVE, EXPRESSED-RELATED"/>
    <property type="match status" value="1"/>
</dbReference>
<comment type="similarity">
    <text evidence="1">Belongs to the plant LTP family. B11E subfamily.</text>
</comment>
<dbReference type="PANTHER" id="PTHR33214">
    <property type="entry name" value="BIFUNCTIONAL INHIBITOR/LIPID-TRANSFER PROTEIN/SEED STORAGE 2S ALBUMIN SUPERFAMILY PROTEIN"/>
    <property type="match status" value="1"/>
</dbReference>
<keyword evidence="7" id="KW-1185">Reference proteome</keyword>
<evidence type="ECO:0000256" key="4">
    <source>
        <dbReference type="SAM" id="SignalP"/>
    </source>
</evidence>
<dbReference type="AlphaFoldDB" id="A0A1E5VG83"/>
<feature type="chain" id="PRO_5009188135" description="Bifunctional inhibitor/plant lipid transfer protein/seed storage helical domain-containing protein" evidence="4">
    <location>
        <begin position="21"/>
        <end position="200"/>
    </location>
</feature>
<feature type="domain" description="Bifunctional inhibitor/plant lipid transfer protein/seed storage helical" evidence="5">
    <location>
        <begin position="135"/>
        <end position="200"/>
    </location>
</feature>
<gene>
    <name evidence="6" type="ORF">BAE44_0014850</name>
</gene>
<protein>
    <recommendedName>
        <fullName evidence="5">Bifunctional inhibitor/plant lipid transfer protein/seed storage helical domain-containing protein</fullName>
    </recommendedName>
</protein>
<keyword evidence="3" id="KW-0446">Lipid-binding</keyword>
<dbReference type="InterPro" id="IPR033872">
    <property type="entry name" value="nsLTP2"/>
</dbReference>
<dbReference type="Pfam" id="PF00234">
    <property type="entry name" value="Tryp_alpha_amyl"/>
    <property type="match status" value="1"/>
</dbReference>
<dbReference type="CDD" id="cd01959">
    <property type="entry name" value="nsLTP2"/>
    <property type="match status" value="1"/>
</dbReference>
<evidence type="ECO:0000259" key="5">
    <source>
        <dbReference type="SMART" id="SM00499"/>
    </source>
</evidence>
<organism evidence="6 7">
    <name type="scientific">Dichanthelium oligosanthes</name>
    <dbReference type="NCBI Taxonomy" id="888268"/>
    <lineage>
        <taxon>Eukaryota</taxon>
        <taxon>Viridiplantae</taxon>
        <taxon>Streptophyta</taxon>
        <taxon>Embryophyta</taxon>
        <taxon>Tracheophyta</taxon>
        <taxon>Spermatophyta</taxon>
        <taxon>Magnoliopsida</taxon>
        <taxon>Liliopsida</taxon>
        <taxon>Poales</taxon>
        <taxon>Poaceae</taxon>
        <taxon>PACMAD clade</taxon>
        <taxon>Panicoideae</taxon>
        <taxon>Panicodae</taxon>
        <taxon>Paniceae</taxon>
        <taxon>Dichantheliinae</taxon>
        <taxon>Dichanthelium</taxon>
    </lineage>
</organism>
<evidence type="ECO:0000256" key="2">
    <source>
        <dbReference type="ARBA" id="ARBA00022448"/>
    </source>
</evidence>
<sequence length="200" mass="20325">MAKAVVTTVVALALVVVVAATSAGGSPSAQRCNLGQLTAACAPAMISGTAPTLSCCTSLRAQARQGCFCQYARGNPAYRGTRFIPMHHLPCTLRLVPRDEPAIRGSAMAKAVAVLVATLLLVAAASAGGASAQQCDVVQLAVCAPAIISGEAPSAACCSNLRAQQGCFCQYARNPAYSGYINSPAARRALTTCGITIPHC</sequence>
<dbReference type="GO" id="GO:0006869">
    <property type="term" value="P:lipid transport"/>
    <property type="evidence" value="ECO:0007669"/>
    <property type="project" value="InterPro"/>
</dbReference>
<proteinExistence type="inferred from homology"/>
<evidence type="ECO:0000313" key="7">
    <source>
        <dbReference type="Proteomes" id="UP000095767"/>
    </source>
</evidence>
<dbReference type="SMART" id="SM00499">
    <property type="entry name" value="AAI"/>
    <property type="match status" value="2"/>
</dbReference>
<dbReference type="STRING" id="888268.A0A1E5VG83"/>
<dbReference type="EMBL" id="LWDX02040647">
    <property type="protein sequence ID" value="OEL24136.1"/>
    <property type="molecule type" value="Genomic_DNA"/>
</dbReference>
<name>A0A1E5VG83_9POAL</name>
<dbReference type="GO" id="GO:0008289">
    <property type="term" value="F:lipid binding"/>
    <property type="evidence" value="ECO:0007669"/>
    <property type="project" value="UniProtKB-KW"/>
</dbReference>
<evidence type="ECO:0000313" key="6">
    <source>
        <dbReference type="EMBL" id="OEL24136.1"/>
    </source>
</evidence>
<feature type="domain" description="Bifunctional inhibitor/plant lipid transfer protein/seed storage helical" evidence="5">
    <location>
        <begin position="32"/>
        <end position="98"/>
    </location>
</feature>
<evidence type="ECO:0000256" key="1">
    <source>
        <dbReference type="ARBA" id="ARBA00009707"/>
    </source>
</evidence>